<accession>A0A069QG78</accession>
<reference evidence="6 7" key="1">
    <citation type="submission" date="2013-08" db="EMBL/GenBank/DDBJ databases">
        <authorList>
            <person name="Weinstock G."/>
            <person name="Sodergren E."/>
            <person name="Wylie T."/>
            <person name="Fulton L."/>
            <person name="Fulton R."/>
            <person name="Fronick C."/>
            <person name="O'Laughlin M."/>
            <person name="Godfrey J."/>
            <person name="Miner T."/>
            <person name="Herter B."/>
            <person name="Appelbaum E."/>
            <person name="Cordes M."/>
            <person name="Lek S."/>
            <person name="Wollam A."/>
            <person name="Pepin K.H."/>
            <person name="Palsikar V.B."/>
            <person name="Mitreva M."/>
            <person name="Wilson R.K."/>
        </authorList>
    </citation>
    <scope>NUCLEOTIDE SEQUENCE [LARGE SCALE GENOMIC DNA]</scope>
    <source>
        <strain evidence="6 7">ATCC 15930</strain>
    </source>
</reference>
<keyword evidence="7" id="KW-1185">Reference proteome</keyword>
<dbReference type="Proteomes" id="UP000027442">
    <property type="component" value="Unassembled WGS sequence"/>
</dbReference>
<evidence type="ECO:0000256" key="1">
    <source>
        <dbReference type="ARBA" id="ARBA00022741"/>
    </source>
</evidence>
<dbReference type="PANTHER" id="PTHR42759:SF1">
    <property type="entry name" value="MAGNESIUM-CHELATASE SUBUNIT CHLD"/>
    <property type="match status" value="1"/>
</dbReference>
<dbReference type="EMBL" id="JNGW01000088">
    <property type="protein sequence ID" value="KDR51878.1"/>
    <property type="molecule type" value="Genomic_DNA"/>
</dbReference>
<dbReference type="Pfam" id="PF17863">
    <property type="entry name" value="AAA_lid_2"/>
    <property type="match status" value="1"/>
</dbReference>
<dbReference type="InterPro" id="IPR027417">
    <property type="entry name" value="P-loop_NTPase"/>
</dbReference>
<dbReference type="RefSeq" id="WP_009236183.1">
    <property type="nucleotide sequence ID" value="NZ_KB899217.1"/>
</dbReference>
<dbReference type="SUPFAM" id="SSF52540">
    <property type="entry name" value="P-loop containing nucleoside triphosphate hydrolases"/>
    <property type="match status" value="1"/>
</dbReference>
<dbReference type="Gene3D" id="3.40.50.300">
    <property type="entry name" value="P-loop containing nucleotide triphosphate hydrolases"/>
    <property type="match status" value="1"/>
</dbReference>
<evidence type="ECO:0000259" key="4">
    <source>
        <dbReference type="Pfam" id="PF07726"/>
    </source>
</evidence>
<proteinExistence type="inferred from homology"/>
<dbReference type="GO" id="GO:0016887">
    <property type="term" value="F:ATP hydrolysis activity"/>
    <property type="evidence" value="ECO:0007669"/>
    <property type="project" value="InterPro"/>
</dbReference>
<evidence type="ECO:0000313" key="6">
    <source>
        <dbReference type="EMBL" id="KDR51878.1"/>
    </source>
</evidence>
<dbReference type="InterPro" id="IPR050764">
    <property type="entry name" value="CbbQ/NirQ/NorQ/GpvN"/>
</dbReference>
<dbReference type="FunFam" id="3.40.50.300:FF:000640">
    <property type="entry name" value="MoxR family ATPase"/>
    <property type="match status" value="1"/>
</dbReference>
<dbReference type="AlphaFoldDB" id="A0A069QG78"/>
<keyword evidence="1" id="KW-0547">Nucleotide-binding</keyword>
<dbReference type="InterPro" id="IPR041628">
    <property type="entry name" value="ChlI/MoxR_AAA_lid"/>
</dbReference>
<comment type="caution">
    <text evidence="6">The sequence shown here is derived from an EMBL/GenBank/DDBJ whole genome shotgun (WGS) entry which is preliminary data.</text>
</comment>
<dbReference type="GO" id="GO:0005524">
    <property type="term" value="F:ATP binding"/>
    <property type="evidence" value="ECO:0007669"/>
    <property type="project" value="UniProtKB-KW"/>
</dbReference>
<feature type="domain" description="ATPase AAA-3" evidence="4">
    <location>
        <begin position="51"/>
        <end position="181"/>
    </location>
</feature>
<dbReference type="eggNOG" id="COG0714">
    <property type="taxonomic scope" value="Bacteria"/>
</dbReference>
<dbReference type="PATRIC" id="fig|1122985.7.peg.2103"/>
<evidence type="ECO:0000259" key="5">
    <source>
        <dbReference type="Pfam" id="PF17863"/>
    </source>
</evidence>
<organism evidence="6 7">
    <name type="scientific">Hoylesella loescheii DSM 19665 = JCM 12249 = ATCC 15930</name>
    <dbReference type="NCBI Taxonomy" id="1122985"/>
    <lineage>
        <taxon>Bacteria</taxon>
        <taxon>Pseudomonadati</taxon>
        <taxon>Bacteroidota</taxon>
        <taxon>Bacteroidia</taxon>
        <taxon>Bacteroidales</taxon>
        <taxon>Prevotellaceae</taxon>
        <taxon>Hoylesella</taxon>
    </lineage>
</organism>
<evidence type="ECO:0000313" key="7">
    <source>
        <dbReference type="Proteomes" id="UP000027442"/>
    </source>
</evidence>
<evidence type="ECO:0000256" key="3">
    <source>
        <dbReference type="ARBA" id="ARBA00061607"/>
    </source>
</evidence>
<dbReference type="PANTHER" id="PTHR42759">
    <property type="entry name" value="MOXR FAMILY PROTEIN"/>
    <property type="match status" value="1"/>
</dbReference>
<feature type="domain" description="ChlI/MoxR AAA lid" evidence="5">
    <location>
        <begin position="257"/>
        <end position="324"/>
    </location>
</feature>
<keyword evidence="2" id="KW-0067">ATP-binding</keyword>
<comment type="similarity">
    <text evidence="3">Belongs to the MoxR family.</text>
</comment>
<dbReference type="InterPro" id="IPR011703">
    <property type="entry name" value="ATPase_AAA-3"/>
</dbReference>
<dbReference type="PIRSF" id="PIRSF002849">
    <property type="entry name" value="AAA_ATPase_chaperone_MoxR_prd"/>
    <property type="match status" value="1"/>
</dbReference>
<dbReference type="HOGENOM" id="CLU_034716_2_0_10"/>
<name>A0A069QG78_HOYLO</name>
<gene>
    <name evidence="6" type="ORF">HMPREF1991_02026</name>
</gene>
<dbReference type="CDD" id="cd00009">
    <property type="entry name" value="AAA"/>
    <property type="match status" value="1"/>
</dbReference>
<dbReference type="Gene3D" id="1.10.8.80">
    <property type="entry name" value="Magnesium chelatase subunit I, C-Terminal domain"/>
    <property type="match status" value="1"/>
</dbReference>
<protein>
    <submittedName>
        <fullName evidence="6">ATPase family protein</fullName>
    </submittedName>
</protein>
<evidence type="ECO:0000256" key="2">
    <source>
        <dbReference type="ARBA" id="ARBA00022840"/>
    </source>
</evidence>
<dbReference type="Pfam" id="PF07726">
    <property type="entry name" value="AAA_3"/>
    <property type="match status" value="1"/>
</dbReference>
<sequence length="331" mass="36912">MAESLDIRELNQLIEQQSAFITNLTTGMNRVIVGQKHLIDSLLISLLSDGHILLEGVPGLAKTLAIKTLAQLVDADYSRIQFTPDLLPADVIGTLVYSQKEENFQVKKGPVFANFVLADEINRAPAKVQSALLEAMQEHQVTIGENTFPLPKPFLVMATQNPIEQEGTYQLPEAQVDRFMLKVVIDYPTLEEEKLIIRENIHGGLPQVQPVTTANDIMKARGVVNQVYIDEKIEQYIADIVFASRYPERYQLADLKPLINYGGSPRASINLAKAARAYAFIKHRGYVVPEDVRAVVHDVMIHRIGLSYEAEASNVSSEEIISKIINKVEVP</sequence>